<dbReference type="Gene3D" id="2.60.40.10">
    <property type="entry name" value="Immunoglobulins"/>
    <property type="match status" value="3"/>
</dbReference>
<keyword evidence="4" id="KW-1185">Reference proteome</keyword>
<evidence type="ECO:0000259" key="2">
    <source>
        <dbReference type="Pfam" id="PF22783"/>
    </source>
</evidence>
<dbReference type="NCBIfam" id="NF033677">
    <property type="entry name" value="biofilm_BapA_N"/>
    <property type="match status" value="1"/>
</dbReference>
<dbReference type="InterPro" id="IPR013783">
    <property type="entry name" value="Ig-like_fold"/>
</dbReference>
<name>A0ABS0US30_9PSED</name>
<dbReference type="EMBL" id="JAEILG010000132">
    <property type="protein sequence ID" value="MBI6568402.1"/>
    <property type="molecule type" value="Genomic_DNA"/>
</dbReference>
<proteinExistence type="predicted"/>
<dbReference type="InterPro" id="IPR048051">
    <property type="entry name" value="BapA-like_prefix-like"/>
</dbReference>
<feature type="domain" description="Bacterial Ig" evidence="1">
    <location>
        <begin position="155"/>
        <end position="237"/>
    </location>
</feature>
<organism evidence="3 4">
    <name type="scientific">Pseudomonas synxantha</name>
    <dbReference type="NCBI Taxonomy" id="47883"/>
    <lineage>
        <taxon>Bacteria</taxon>
        <taxon>Pseudomonadati</taxon>
        <taxon>Pseudomonadota</taxon>
        <taxon>Gammaproteobacteria</taxon>
        <taxon>Pseudomonadales</taxon>
        <taxon>Pseudomonadaceae</taxon>
        <taxon>Pseudomonas</taxon>
    </lineage>
</organism>
<evidence type="ECO:0000313" key="4">
    <source>
        <dbReference type="Proteomes" id="UP000648914"/>
    </source>
</evidence>
<feature type="non-terminal residue" evidence="3">
    <location>
        <position position="419"/>
    </location>
</feature>
<dbReference type="Pfam" id="PF17936">
    <property type="entry name" value="Big_6"/>
    <property type="match status" value="3"/>
</dbReference>
<accession>A0ABS0US30</accession>
<dbReference type="NCBIfam" id="NF033510">
    <property type="entry name" value="Ca_tandemer"/>
    <property type="match status" value="3"/>
</dbReference>
<feature type="domain" description="Bacterial Ig" evidence="1">
    <location>
        <begin position="325"/>
        <end position="407"/>
    </location>
</feature>
<comment type="caution">
    <text evidence="3">The sequence shown here is derived from an EMBL/GenBank/DDBJ whole genome shotgun (WGS) entry which is preliminary data.</text>
</comment>
<dbReference type="Proteomes" id="UP000648914">
    <property type="component" value="Unassembled WGS sequence"/>
</dbReference>
<feature type="domain" description="Bacterial Ig" evidence="1">
    <location>
        <begin position="241"/>
        <end position="322"/>
    </location>
</feature>
<sequence>MKNITIVDKATGTATEHAFGNTSLKGTSIVKLPFGPESVQSFQQSGQNLVVTLKSGETVTVQNFFVVGADGATNQLVLESADGTLLLGNYSTPYSGFTFTEISTLDDLGVAAIAADSSIPSWVLWGLGILAVGGAAAAMSGGGGGGGHHDSPPAAPGAASGLAVNGAGTLLTGKGQGGTTVTVKDAAGNVLGTSTVGADGNFQVNLGTPQTNGETLQVTLKDAAGQVSPPATVVAGDTTGPAAASELQVSPDGSIVSGRGEPNATVTISDANGNVIGTGKVGADGSFQVTLDTPQTNGETLSVVLKDAAGNVSPASPVVAGDTTAPSAPSDLALSADGATISGKGEPNTTVTVKGVDGNVIGTGTVGDDGTFQVTLNTPQVNGETLAVTLKDAAGNESVPTNLVAVDIDDTDADADADA</sequence>
<reference evidence="3 4" key="1">
    <citation type="submission" date="2020-12" db="EMBL/GenBank/DDBJ databases">
        <title>Comparative genomic insights into the epidemiology and virulence of plant pathogenic Pseudomonads from Turkey.</title>
        <authorList>
            <person name="Dillon M."/>
            <person name="Ruiz-Bedoya T."/>
            <person name="Bendalovic-Torma C."/>
            <person name="Guttman K.M."/>
            <person name="Kwak H."/>
            <person name="Middleton M.A."/>
            <person name="Wang P.W."/>
            <person name="Horuz S."/>
            <person name="Aysan Y."/>
            <person name="Guttman D.S."/>
        </authorList>
    </citation>
    <scope>NUCLEOTIDE SEQUENCE [LARGE SCALE GENOMIC DNA]</scope>
    <source>
        <strain evidence="3 4">S5_IA_2b</strain>
    </source>
</reference>
<feature type="domain" description="Biofilm-associated protein BapA-like prefix-like" evidence="2">
    <location>
        <begin position="1"/>
        <end position="113"/>
    </location>
</feature>
<dbReference type="RefSeq" id="WP_198731197.1">
    <property type="nucleotide sequence ID" value="NZ_JAEILG010000132.1"/>
</dbReference>
<evidence type="ECO:0000313" key="3">
    <source>
        <dbReference type="EMBL" id="MBI6568402.1"/>
    </source>
</evidence>
<dbReference type="InterPro" id="IPR041498">
    <property type="entry name" value="Big_6"/>
</dbReference>
<evidence type="ECO:0000259" key="1">
    <source>
        <dbReference type="Pfam" id="PF17936"/>
    </source>
</evidence>
<dbReference type="Pfam" id="PF22783">
    <property type="entry name" value="BapA_N"/>
    <property type="match status" value="1"/>
</dbReference>
<gene>
    <name evidence="3" type="ORF">YA0852_30495</name>
</gene>
<protein>
    <submittedName>
        <fullName evidence="3">BapA prefix-like domain-containing protein</fullName>
    </submittedName>
</protein>